<accession>A0A0C1RAM2</accession>
<comment type="caution">
    <text evidence="3">The sequence shown here is derived from an EMBL/GenBank/DDBJ whole genome shotgun (WGS) entry which is preliminary data.</text>
</comment>
<dbReference type="Proteomes" id="UP000029738">
    <property type="component" value="Unassembled WGS sequence"/>
</dbReference>
<dbReference type="RefSeq" id="WP_050045179.1">
    <property type="nucleotide sequence ID" value="NZ_JHEG04000001.1"/>
</dbReference>
<keyword evidence="1" id="KW-0472">Membrane</keyword>
<reference evidence="3" key="1">
    <citation type="journal article" date="2015" name="Genome Announc.">
        <title>Draft Genome Sequence of Tolypothrix boutellei Strain VB521301.</title>
        <authorList>
            <person name="Chandrababunaidu M.M."/>
            <person name="Singh D."/>
            <person name="Sen D."/>
            <person name="Bhan S."/>
            <person name="Das S."/>
            <person name="Gupta A."/>
            <person name="Adhikary S.P."/>
            <person name="Tripathy S."/>
        </authorList>
    </citation>
    <scope>NUCLEOTIDE SEQUENCE</scope>
    <source>
        <strain evidence="3">VB521301</strain>
    </source>
</reference>
<keyword evidence="1" id="KW-1133">Transmembrane helix</keyword>
<keyword evidence="4" id="KW-1185">Reference proteome</keyword>
<evidence type="ECO:0000256" key="1">
    <source>
        <dbReference type="SAM" id="Phobius"/>
    </source>
</evidence>
<keyword evidence="1" id="KW-0812">Transmembrane</keyword>
<proteinExistence type="predicted"/>
<reference evidence="2" key="2">
    <citation type="submission" date="2019-11" db="EMBL/GenBank/DDBJ databases">
        <title>Improved Assembly of Tolypothrix boutellei genome.</title>
        <authorList>
            <person name="Sarangi A.N."/>
            <person name="Mukherjee M."/>
            <person name="Ghosh S."/>
            <person name="Singh D."/>
            <person name="Das A."/>
            <person name="Kant S."/>
            <person name="Prusty A."/>
            <person name="Tripathy S."/>
        </authorList>
    </citation>
    <scope>NUCLEOTIDE SEQUENCE</scope>
    <source>
        <strain evidence="2">VB521301</strain>
    </source>
</reference>
<dbReference type="EMBL" id="JHEG04000001">
    <property type="protein sequence ID" value="KAF3888391.1"/>
    <property type="molecule type" value="Genomic_DNA"/>
</dbReference>
<protein>
    <submittedName>
        <fullName evidence="3">Uncharacterized protein</fullName>
    </submittedName>
</protein>
<feature type="transmembrane region" description="Helical" evidence="1">
    <location>
        <begin position="70"/>
        <end position="89"/>
    </location>
</feature>
<evidence type="ECO:0000313" key="4">
    <source>
        <dbReference type="Proteomes" id="UP000029738"/>
    </source>
</evidence>
<dbReference type="EMBL" id="JHEG02000019">
    <property type="protein sequence ID" value="KIE12718.1"/>
    <property type="molecule type" value="Genomic_DNA"/>
</dbReference>
<sequence>MFDTKLWLQLSAILFVGNVVKIFTNIPVQVTTVFVDTVMNIVIPTLACIYVSLLKKYTPLYQNVYYEPPYVVWVETGVSWVVICCVAILSRNLSPGFAIATFSICLCLATALRRKS</sequence>
<organism evidence="3">
    <name type="scientific">Tolypothrix bouteillei VB521301</name>
    <dbReference type="NCBI Taxonomy" id="1479485"/>
    <lineage>
        <taxon>Bacteria</taxon>
        <taxon>Bacillati</taxon>
        <taxon>Cyanobacteriota</taxon>
        <taxon>Cyanophyceae</taxon>
        <taxon>Nostocales</taxon>
        <taxon>Tolypothrichaceae</taxon>
        <taxon>Tolypothrix</taxon>
    </lineage>
</organism>
<dbReference type="AlphaFoldDB" id="A0A0C1RAM2"/>
<evidence type="ECO:0000313" key="2">
    <source>
        <dbReference type="EMBL" id="KAF3888391.1"/>
    </source>
</evidence>
<gene>
    <name evidence="3" type="ORF">DA73_0204180</name>
    <name evidence="2" type="ORF">DA73_0400025045</name>
</gene>
<dbReference type="OrthoDB" id="514751at2"/>
<dbReference type="STRING" id="1479485.DA73_0204180"/>
<feature type="transmembrane region" description="Helical" evidence="1">
    <location>
        <begin position="95"/>
        <end position="112"/>
    </location>
</feature>
<evidence type="ECO:0000313" key="3">
    <source>
        <dbReference type="EMBL" id="KIE12718.1"/>
    </source>
</evidence>
<name>A0A0C1RAM2_9CYAN</name>
<feature type="transmembrane region" description="Helical" evidence="1">
    <location>
        <begin position="38"/>
        <end position="58"/>
    </location>
</feature>